<organism evidence="1 2">
    <name type="scientific">Oldenlandia corymbosa var. corymbosa</name>
    <dbReference type="NCBI Taxonomy" id="529605"/>
    <lineage>
        <taxon>Eukaryota</taxon>
        <taxon>Viridiplantae</taxon>
        <taxon>Streptophyta</taxon>
        <taxon>Embryophyta</taxon>
        <taxon>Tracheophyta</taxon>
        <taxon>Spermatophyta</taxon>
        <taxon>Magnoliopsida</taxon>
        <taxon>eudicotyledons</taxon>
        <taxon>Gunneridae</taxon>
        <taxon>Pentapetalae</taxon>
        <taxon>asterids</taxon>
        <taxon>lamiids</taxon>
        <taxon>Gentianales</taxon>
        <taxon>Rubiaceae</taxon>
        <taxon>Rubioideae</taxon>
        <taxon>Spermacoceae</taxon>
        <taxon>Hedyotis-Oldenlandia complex</taxon>
        <taxon>Oldenlandia</taxon>
    </lineage>
</organism>
<dbReference type="InterPro" id="IPR018616">
    <property type="entry name" value="GUCD1"/>
</dbReference>
<dbReference type="Pfam" id="PF09778">
    <property type="entry name" value="Guanylate_cyc_2"/>
    <property type="match status" value="1"/>
</dbReference>
<gene>
    <name evidence="1" type="ORF">OLC1_LOCUS3482</name>
</gene>
<dbReference type="PANTHER" id="PTHR31400">
    <property type="entry name" value="GUANYLYL CYCLASE DOMAIN CONTAINING PROTEIN 1 GUCD1"/>
    <property type="match status" value="1"/>
</dbReference>
<sequence length="278" mass="31857">MWPLYVLVNKLLKLEEVDNEEPARGNFNLVESYLFSLLLSKEKWDSETETTARSFEVPHINQQHAWDCGLACVLMVLRTLGIHSGDIQELEELCCTTSIWTVDLAYLLQRFSVKFSYFTVTLGANPNFSVETFYKDQLPNDVLRVDMLFKKARDTGINIECRSFNGEELSSLILSGKYIAIALVDQYILSRSWLEDVCISSIYRDNPGYTGHYIIICGYDCSTNEFEIRDPASSRKHERIPLRRLQEARKAFGTDEDLLVISLEKIGNQTSPLLSLFP</sequence>
<dbReference type="Proteomes" id="UP001161247">
    <property type="component" value="Chromosome 1"/>
</dbReference>
<dbReference type="Gene3D" id="3.90.70.10">
    <property type="entry name" value="Cysteine proteinases"/>
    <property type="match status" value="1"/>
</dbReference>
<dbReference type="EMBL" id="OX459118">
    <property type="protein sequence ID" value="CAI9091592.1"/>
    <property type="molecule type" value="Genomic_DNA"/>
</dbReference>
<evidence type="ECO:0000313" key="1">
    <source>
        <dbReference type="EMBL" id="CAI9091592.1"/>
    </source>
</evidence>
<proteinExistence type="predicted"/>
<keyword evidence="2" id="KW-1185">Reference proteome</keyword>
<evidence type="ECO:0000313" key="2">
    <source>
        <dbReference type="Proteomes" id="UP001161247"/>
    </source>
</evidence>
<dbReference type="PANTHER" id="PTHR31400:SF1">
    <property type="entry name" value="PROTEIN GUCD1"/>
    <property type="match status" value="1"/>
</dbReference>
<protein>
    <submittedName>
        <fullName evidence="1">OLC1v1026663C4</fullName>
    </submittedName>
</protein>
<dbReference type="AlphaFoldDB" id="A0AAV1CAW6"/>
<reference evidence="1" key="1">
    <citation type="submission" date="2023-03" db="EMBL/GenBank/DDBJ databases">
        <authorList>
            <person name="Julca I."/>
        </authorList>
    </citation>
    <scope>NUCLEOTIDE SEQUENCE</scope>
</reference>
<accession>A0AAV1CAW6</accession>
<name>A0AAV1CAW6_OLDCO</name>